<dbReference type="Gene3D" id="1.20.1070.10">
    <property type="entry name" value="Rhodopsin 7-helix transmembrane proteins"/>
    <property type="match status" value="1"/>
</dbReference>
<gene>
    <name evidence="4" type="ORF">ASIM_LOCUS10572</name>
</gene>
<feature type="transmembrane region" description="Helical" evidence="3">
    <location>
        <begin position="230"/>
        <end position="252"/>
    </location>
</feature>
<proteinExistence type="predicted"/>
<protein>
    <submittedName>
        <fullName evidence="6">G_PROTEIN_RECEP_F2_4 domain-containing protein</fullName>
    </submittedName>
</protein>
<feature type="compositionally biased region" description="Low complexity" evidence="2">
    <location>
        <begin position="1106"/>
        <end position="1123"/>
    </location>
</feature>
<keyword evidence="5" id="KW-1185">Reference proteome</keyword>
<dbReference type="OrthoDB" id="5825023at2759"/>
<dbReference type="Gene3D" id="1.10.2000.10">
    <property type="entry name" value="Frizzled cysteine-rich domain"/>
    <property type="match status" value="1"/>
</dbReference>
<accession>A0A158PN53</accession>
<feature type="compositionally biased region" description="Polar residues" evidence="2">
    <location>
        <begin position="924"/>
        <end position="943"/>
    </location>
</feature>
<sequence>MDYIGLLRYCRRTCRLQFVDKSSGLCKQPHPDDQCFGVPIRYNYTIDAPDVIDSLHRYQILSRFPRCWSALGPLLCAVAYRPCSNRRYFELTMTEPGTMEMWQVFRKDMCYRALHNCGFVSKSGLWPSFINCSHTPVNKMGRQLFSNGSCEVQPATMDRSQCLWPLIESDEVYRSASPIIDDCYMSCRTPLLRTEGIRRNLLTFIFTISLFITLLTFICFIYISIFSSMWLNNLCVYTIGHALLSAAIYWSVWLTGFFDAVADSVMCIGNGRIRRHTYGISKYVLPQTGALQWCNIESWFLHTFLLSAFLWLSSFVILRLGHVPIRKDHRIYLDGRPEISIRCVLLVVYLIAAIIATVALWMNTAESDGLVGVCFIGLRSVSNATVFIYVPILLFLISALILSAFFFFRRRCEYFYLALLELEDDERNAQQEFDKNVEESDEASNVSISKSVRLESNAMTESHAFIDDSNDENFPDKDITETNQAKERNVAVEPELKASNVMNADGSHPTRRIYRRKKDGCGYTAISQRWFAIILISILVALFASWIAHSSIDIEHDSESRLILESIRCSLNKTILGGHTDWLNATRHSDHLIGQTDPLLRRKSIGSSFAFVVSLNQSNFSSLNAPECELSTLLDDRISAILLTFIVFPSVPFITLVVFVISGFCGYGLKDIEKIRPVLNPFVVEKIGSFNISDSTEYERNMSSMNDQLELLPMWSSAEQDRVSKWTGKIVSSQRAPARICSSANCLSDDLNEEKTSINSQTVSEPADPNVERPSRIRRLNLLERYAERKRNRGHLLSSSAISEVQARLSANNLSSLNVSAAASDSVLRHSDNAPTFNTSTDIRSIYSSWLPTNPSSSANLTGISEQVDPAFQTAAVVSAYQTGIIEGRYQERCNRYADQIRQLTENLDQANRELRRISAFPESLTNAPEHTVPSHNSTNEENTAPPRKVSSEQTVDSESDSSPTDADQTINNRNDLDKAELLNAASLRTTPNKSSGIASSSAQDGAQNESNAVASEQTNQHASVVSGRKRSAPVDGSSKRHSKKKSNTKAEDKVDQDENVDWMVVESEDSNNFNSDDEDSEEERFFNEMCVVSASEGHREESQPASNSADGSSTSASGNRVLGNVRVGGCQGALPVRSSSISASRSPMTPLQLNARPFNANNNSNPNTNGVVLTAEQRLQLQRLRNQLTESDLMNWSEYFRRLAFEHARSRDMARMLNIQQQVQARVRGSVQRCYFKVVGLVSVVPAVIREEEEELVMDPFSNEPSTSNSNSDESRRNNSTENSRVDSSNSSTNQNDSNDDQNR</sequence>
<feature type="compositionally biased region" description="Low complexity" evidence="2">
    <location>
        <begin position="1281"/>
        <end position="1298"/>
    </location>
</feature>
<evidence type="ECO:0000256" key="3">
    <source>
        <dbReference type="SAM" id="Phobius"/>
    </source>
</evidence>
<dbReference type="Proteomes" id="UP000267096">
    <property type="component" value="Unassembled WGS sequence"/>
</dbReference>
<feature type="transmembrane region" description="Helical" evidence="3">
    <location>
        <begin position="201"/>
        <end position="223"/>
    </location>
</feature>
<evidence type="ECO:0000313" key="6">
    <source>
        <dbReference type="WBParaSite" id="ASIM_0001101401-mRNA-1"/>
    </source>
</evidence>
<name>A0A158PN53_ANISI</name>
<keyword evidence="3" id="KW-1133">Transmembrane helix</keyword>
<feature type="transmembrane region" description="Helical" evidence="3">
    <location>
        <begin position="339"/>
        <end position="362"/>
    </location>
</feature>
<reference evidence="6" key="1">
    <citation type="submission" date="2016-04" db="UniProtKB">
        <authorList>
            <consortium name="WormBaseParasite"/>
        </authorList>
    </citation>
    <scope>IDENTIFICATION</scope>
</reference>
<feature type="region of interest" description="Disordered" evidence="2">
    <location>
        <begin position="1095"/>
        <end position="1123"/>
    </location>
</feature>
<feature type="region of interest" description="Disordered" evidence="2">
    <location>
        <begin position="1259"/>
        <end position="1305"/>
    </location>
</feature>
<feature type="transmembrane region" description="Helical" evidence="3">
    <location>
        <begin position="530"/>
        <end position="548"/>
    </location>
</feature>
<evidence type="ECO:0000313" key="4">
    <source>
        <dbReference type="EMBL" id="VDK43214.1"/>
    </source>
</evidence>
<feature type="compositionally biased region" description="Polar residues" evidence="2">
    <location>
        <begin position="987"/>
        <end position="1024"/>
    </location>
</feature>
<feature type="compositionally biased region" description="Low complexity" evidence="2">
    <location>
        <begin position="1263"/>
        <end position="1273"/>
    </location>
</feature>
<dbReference type="EMBL" id="UYRR01031005">
    <property type="protein sequence ID" value="VDK43214.1"/>
    <property type="molecule type" value="Genomic_DNA"/>
</dbReference>
<feature type="coiled-coil region" evidence="1">
    <location>
        <begin position="887"/>
        <end position="921"/>
    </location>
</feature>
<dbReference type="WBParaSite" id="ASIM_0001101401-mRNA-1">
    <property type="protein sequence ID" value="ASIM_0001101401-mRNA-1"/>
    <property type="gene ID" value="ASIM_0001101401"/>
</dbReference>
<feature type="compositionally biased region" description="Polar residues" evidence="2">
    <location>
        <begin position="952"/>
        <end position="974"/>
    </location>
</feature>
<dbReference type="SUPFAM" id="SSF63501">
    <property type="entry name" value="Frizzled cysteine-rich domain"/>
    <property type="match status" value="1"/>
</dbReference>
<keyword evidence="1" id="KW-0175">Coiled coil</keyword>
<feature type="transmembrane region" description="Helical" evidence="3">
    <location>
        <begin position="299"/>
        <end position="318"/>
    </location>
</feature>
<reference evidence="4 5" key="2">
    <citation type="submission" date="2018-11" db="EMBL/GenBank/DDBJ databases">
        <authorList>
            <consortium name="Pathogen Informatics"/>
        </authorList>
    </citation>
    <scope>NUCLEOTIDE SEQUENCE [LARGE SCALE GENOMIC DNA]</scope>
</reference>
<organism evidence="6">
    <name type="scientific">Anisakis simplex</name>
    <name type="common">Herring worm</name>
    <dbReference type="NCBI Taxonomy" id="6269"/>
    <lineage>
        <taxon>Eukaryota</taxon>
        <taxon>Metazoa</taxon>
        <taxon>Ecdysozoa</taxon>
        <taxon>Nematoda</taxon>
        <taxon>Chromadorea</taxon>
        <taxon>Rhabditida</taxon>
        <taxon>Spirurina</taxon>
        <taxon>Ascaridomorpha</taxon>
        <taxon>Ascaridoidea</taxon>
        <taxon>Anisakidae</taxon>
        <taxon>Anisakis</taxon>
        <taxon>Anisakis simplex complex</taxon>
    </lineage>
</organism>
<feature type="transmembrane region" description="Helical" evidence="3">
    <location>
        <begin position="386"/>
        <end position="408"/>
    </location>
</feature>
<evidence type="ECO:0000256" key="2">
    <source>
        <dbReference type="SAM" id="MobiDB-lite"/>
    </source>
</evidence>
<evidence type="ECO:0000256" key="1">
    <source>
        <dbReference type="SAM" id="Coils"/>
    </source>
</evidence>
<keyword evidence="3" id="KW-0812">Transmembrane</keyword>
<feature type="region of interest" description="Disordered" evidence="2">
    <location>
        <begin position="921"/>
        <end position="1060"/>
    </location>
</feature>
<keyword evidence="3" id="KW-0472">Membrane</keyword>
<evidence type="ECO:0000313" key="5">
    <source>
        <dbReference type="Proteomes" id="UP000267096"/>
    </source>
</evidence>
<dbReference type="InterPro" id="IPR036790">
    <property type="entry name" value="Frizzled_dom_sf"/>
</dbReference>